<keyword evidence="10" id="KW-0325">Glycoprotein</keyword>
<dbReference type="OrthoDB" id="443318at2759"/>
<gene>
    <name evidence="15" type="ORF">MERR_LOCUS35943</name>
</gene>
<dbReference type="PROSITE" id="PS50053">
    <property type="entry name" value="UBIQUITIN_2"/>
    <property type="match status" value="1"/>
</dbReference>
<dbReference type="GO" id="GO:0006397">
    <property type="term" value="P:mRNA processing"/>
    <property type="evidence" value="ECO:0007669"/>
    <property type="project" value="UniProtKB-KW"/>
</dbReference>
<comment type="caution">
    <text evidence="15">The sequence shown here is derived from an EMBL/GenBank/DDBJ whole genome shotgun (WGS) entry which is preliminary data.</text>
</comment>
<feature type="region of interest" description="Disordered" evidence="12">
    <location>
        <begin position="1415"/>
        <end position="1455"/>
    </location>
</feature>
<dbReference type="PANTHER" id="PTHR11802:SF32">
    <property type="entry name" value="SERINE CARBOXYPEPTIDASE-LIKE 29"/>
    <property type="match status" value="1"/>
</dbReference>
<dbReference type="InterPro" id="IPR029058">
    <property type="entry name" value="AB_hydrolase_fold"/>
</dbReference>
<dbReference type="PROSITE" id="PS50128">
    <property type="entry name" value="SURP"/>
    <property type="match status" value="3"/>
</dbReference>
<dbReference type="EC" id="3.4.16.-" evidence="11"/>
<proteinExistence type="inferred from homology"/>
<evidence type="ECO:0000259" key="13">
    <source>
        <dbReference type="PROSITE" id="PS50053"/>
    </source>
</evidence>
<dbReference type="PROSITE" id="PS00131">
    <property type="entry name" value="CARBOXYPEPT_SER_SER"/>
    <property type="match status" value="1"/>
</dbReference>
<name>A0A6D2KMA5_9BRAS</name>
<feature type="compositionally biased region" description="Polar residues" evidence="12">
    <location>
        <begin position="1415"/>
        <end position="1426"/>
    </location>
</feature>
<dbReference type="Pfam" id="PF00450">
    <property type="entry name" value="Peptidase_S10"/>
    <property type="match status" value="1"/>
</dbReference>
<dbReference type="SUPFAM" id="SSF54236">
    <property type="entry name" value="Ubiquitin-like"/>
    <property type="match status" value="1"/>
</dbReference>
<feature type="domain" description="SURP motif" evidence="14">
    <location>
        <begin position="1064"/>
        <end position="1102"/>
    </location>
</feature>
<dbReference type="GO" id="GO:0005576">
    <property type="term" value="C:extracellular region"/>
    <property type="evidence" value="ECO:0007669"/>
    <property type="project" value="UniProtKB-SubCell"/>
</dbReference>
<evidence type="ECO:0000256" key="11">
    <source>
        <dbReference type="RuleBase" id="RU361156"/>
    </source>
</evidence>
<dbReference type="PANTHER" id="PTHR11802">
    <property type="entry name" value="SERINE PROTEASE FAMILY S10 SERINE CARBOXYPEPTIDASE"/>
    <property type="match status" value="1"/>
</dbReference>
<dbReference type="SMART" id="SM00648">
    <property type="entry name" value="SWAP"/>
    <property type="match status" value="3"/>
</dbReference>
<dbReference type="InterPro" id="IPR033124">
    <property type="entry name" value="Ser_caboxypep_his_AS"/>
</dbReference>
<dbReference type="Proteomes" id="UP000467841">
    <property type="component" value="Unassembled WGS sequence"/>
</dbReference>
<comment type="similarity">
    <text evidence="2 11">Belongs to the peptidase S10 family.</text>
</comment>
<dbReference type="Pfam" id="PF01805">
    <property type="entry name" value="Surp"/>
    <property type="match status" value="3"/>
</dbReference>
<dbReference type="GO" id="GO:0005773">
    <property type="term" value="C:vacuole"/>
    <property type="evidence" value="ECO:0007669"/>
    <property type="project" value="TreeGrafter"/>
</dbReference>
<dbReference type="Gene3D" id="3.10.20.90">
    <property type="entry name" value="Phosphatidylinositol 3-kinase Catalytic Subunit, Chain A, domain 1"/>
    <property type="match status" value="1"/>
</dbReference>
<feature type="domain" description="SURP motif" evidence="14">
    <location>
        <begin position="569"/>
        <end position="611"/>
    </location>
</feature>
<protein>
    <recommendedName>
        <fullName evidence="11">Carboxypeptidase</fullName>
        <ecNumber evidence="11">3.4.16.-</ecNumber>
    </recommendedName>
</protein>
<feature type="domain" description="Ubiquitin-like" evidence="13">
    <location>
        <begin position="1204"/>
        <end position="1274"/>
    </location>
</feature>
<reference evidence="15" key="1">
    <citation type="submission" date="2020-01" db="EMBL/GenBank/DDBJ databases">
        <authorList>
            <person name="Mishra B."/>
        </authorList>
    </citation>
    <scope>NUCLEOTIDE SEQUENCE [LARGE SCALE GENOMIC DNA]</scope>
</reference>
<dbReference type="FunFam" id="3.40.50.1820:FF:000579">
    <property type="entry name" value="Carboxypeptidase"/>
    <property type="match status" value="1"/>
</dbReference>
<evidence type="ECO:0000256" key="7">
    <source>
        <dbReference type="ARBA" id="ARBA00022729"/>
    </source>
</evidence>
<accession>A0A6D2KMA5</accession>
<evidence type="ECO:0000256" key="4">
    <source>
        <dbReference type="ARBA" id="ARBA00022645"/>
    </source>
</evidence>
<evidence type="ECO:0000259" key="14">
    <source>
        <dbReference type="PROSITE" id="PS50128"/>
    </source>
</evidence>
<dbReference type="InterPro" id="IPR015877">
    <property type="entry name" value="MAT1_centre"/>
</dbReference>
<keyword evidence="7 11" id="KW-0732">Signal</keyword>
<dbReference type="PRINTS" id="PR00724">
    <property type="entry name" value="CRBOXYPTASEC"/>
</dbReference>
<dbReference type="InterPro" id="IPR029071">
    <property type="entry name" value="Ubiquitin-like_domsf"/>
</dbReference>
<dbReference type="EMBL" id="CACVBM020001396">
    <property type="protein sequence ID" value="CAA7048708.1"/>
    <property type="molecule type" value="Genomic_DNA"/>
</dbReference>
<evidence type="ECO:0000313" key="15">
    <source>
        <dbReference type="EMBL" id="CAA7048708.1"/>
    </source>
</evidence>
<dbReference type="InterPro" id="IPR035967">
    <property type="entry name" value="SWAP/Surp_sf"/>
</dbReference>
<dbReference type="PROSITE" id="PS00560">
    <property type="entry name" value="CARBOXYPEPT_SER_HIS"/>
    <property type="match status" value="1"/>
</dbReference>
<evidence type="ECO:0000313" key="16">
    <source>
        <dbReference type="Proteomes" id="UP000467841"/>
    </source>
</evidence>
<dbReference type="InterPro" id="IPR018202">
    <property type="entry name" value="Ser_caboxypep_ser_AS"/>
</dbReference>
<feature type="domain" description="SURP motif" evidence="14">
    <location>
        <begin position="724"/>
        <end position="768"/>
    </location>
</feature>
<feature type="signal peptide" evidence="11">
    <location>
        <begin position="1"/>
        <end position="27"/>
    </location>
</feature>
<keyword evidence="5" id="KW-0507">mRNA processing</keyword>
<evidence type="ECO:0000256" key="8">
    <source>
        <dbReference type="ARBA" id="ARBA00022801"/>
    </source>
</evidence>
<dbReference type="FunFam" id="3.40.50.11320:FF:000002">
    <property type="entry name" value="Carboxypeptidase"/>
    <property type="match status" value="1"/>
</dbReference>
<dbReference type="InterPro" id="IPR000626">
    <property type="entry name" value="Ubiquitin-like_dom"/>
</dbReference>
<dbReference type="GO" id="GO:0003723">
    <property type="term" value="F:RNA binding"/>
    <property type="evidence" value="ECO:0007669"/>
    <property type="project" value="InterPro"/>
</dbReference>
<keyword evidence="3" id="KW-0964">Secreted</keyword>
<keyword evidence="8 11" id="KW-0378">Hydrolase</keyword>
<evidence type="ECO:0000256" key="5">
    <source>
        <dbReference type="ARBA" id="ARBA00022664"/>
    </source>
</evidence>
<dbReference type="Gene3D" id="1.10.10.790">
    <property type="entry name" value="Surp module"/>
    <property type="match status" value="3"/>
</dbReference>
<dbReference type="GO" id="GO:0004185">
    <property type="term" value="F:serine-type carboxypeptidase activity"/>
    <property type="evidence" value="ECO:0007669"/>
    <property type="project" value="UniProtKB-UniRule"/>
</dbReference>
<feature type="chain" id="PRO_5025706519" description="Carboxypeptidase" evidence="11">
    <location>
        <begin position="28"/>
        <end position="1496"/>
    </location>
</feature>
<dbReference type="Gene3D" id="3.40.50.11320">
    <property type="match status" value="1"/>
</dbReference>
<dbReference type="SUPFAM" id="SSF53474">
    <property type="entry name" value="alpha/beta-Hydrolases"/>
    <property type="match status" value="1"/>
</dbReference>
<evidence type="ECO:0000256" key="1">
    <source>
        <dbReference type="ARBA" id="ARBA00004613"/>
    </source>
</evidence>
<dbReference type="InterPro" id="IPR000061">
    <property type="entry name" value="Surp"/>
</dbReference>
<organism evidence="15 16">
    <name type="scientific">Microthlaspi erraticum</name>
    <dbReference type="NCBI Taxonomy" id="1685480"/>
    <lineage>
        <taxon>Eukaryota</taxon>
        <taxon>Viridiplantae</taxon>
        <taxon>Streptophyta</taxon>
        <taxon>Embryophyta</taxon>
        <taxon>Tracheophyta</taxon>
        <taxon>Spermatophyta</taxon>
        <taxon>Magnoliopsida</taxon>
        <taxon>eudicotyledons</taxon>
        <taxon>Gunneridae</taxon>
        <taxon>Pentapetalae</taxon>
        <taxon>rosids</taxon>
        <taxon>malvids</taxon>
        <taxon>Brassicales</taxon>
        <taxon>Brassicaceae</taxon>
        <taxon>Coluteocarpeae</taxon>
        <taxon>Microthlaspi</taxon>
    </lineage>
</organism>
<dbReference type="InterPro" id="IPR001563">
    <property type="entry name" value="Peptidase_S10"/>
</dbReference>
<keyword evidence="9" id="KW-1015">Disulfide bond</keyword>
<keyword evidence="6 11" id="KW-0645">Protease</keyword>
<keyword evidence="16" id="KW-1185">Reference proteome</keyword>
<evidence type="ECO:0000256" key="12">
    <source>
        <dbReference type="SAM" id="MobiDB-lite"/>
    </source>
</evidence>
<dbReference type="SMART" id="SM00213">
    <property type="entry name" value="UBQ"/>
    <property type="match status" value="1"/>
</dbReference>
<dbReference type="SUPFAM" id="SSF109905">
    <property type="entry name" value="Surp module (SWAP domain)"/>
    <property type="match status" value="3"/>
</dbReference>
<dbReference type="Gene3D" id="6.10.250.940">
    <property type="match status" value="1"/>
</dbReference>
<comment type="subcellular location">
    <subcellularLocation>
        <location evidence="1">Secreted</location>
    </subcellularLocation>
</comment>
<dbReference type="Gene3D" id="3.40.50.1820">
    <property type="entry name" value="alpha/beta hydrolase"/>
    <property type="match status" value="1"/>
</dbReference>
<sequence>MAKTRESYFVNALLAIALLAIAHFCNCEAVLSQKEKDKVSKLPGQNFNVSFAHYSGFVTTNKELGRALFYWFFEAVEDAQSKPLVLWLNGGPGCSSVAFGEAEEIGPFHIKADGKTLFLNQYSWNQAANILFLDAPVGVGYSYSNTSSDLLSNGDKRTAEDSLKFLLKWVERFPEYKGREFYIVGESYAGHYIPQLSEAIVKHNQASGDSTINLKGYMVGNGLMDDFHDRLGLFQYIWSLGFISDQTYSLLKLQCGYEPFIHSSKACDKVLETADKEIGNIDQYSVFTPACVANATQSNMLLKKRRMNSRVSEQYDPCTEQHSKVYFNLPEVQKALHVPPGLAPSKWDTCNMVVNEHWNDCPSSVLNIYHELIAAGLRIWVFSGDADAVVPVTSTRYSIDALNLRPLSAYGPWYIDGQVGGWTQQYAGLNFVTVRGAGHEVPLHRPKEALALFKAFISGNSLSTPENSISRDMSELASDSGCRLRRRSGPWPSAFSFVDSSDPYHAFYVEKRNEYIDQVLDGTVEPPPEIVHKPHPVDDFGPPPTRDQPHVREFPIPIPQEMSVVELGVIKLTALFVARYGIVFWKDLVRVVCVDPLFTFMKREDSKFGFYSGLVLAYQGVLRPKDRPEDIDLALDGFLFHCLEQALDEKAAYLYAFVAGLDCFTHMDDNNLLFATMPPPQQPLSFTTDMPPLPPRRAPKYQYQEGTEPSYIIQERVTLKQLGIMKLTALFVARYGESFRRELMMRAVTLPHFEFLFFHPHDPMPCTTPPEICFQVFSILVRAYSGVLTPCEKKIDASSVLECFFHRLQIEKLEEASGESETAAVMDLHAFVACVDYVAHMDETDYSDYVPPPERLAVMMNQPTHMHPGVLVQFPRRLVTDYCNRRRPLSRGLLALAASASTVPPQEELLVIKLAAQFATRFGTSSFTNALMERVPQLEALKVIDRWGSLFHGLCEVYSRVLMPPSIEEKKYDDCIAVAIEVFLNCLRNGVETSVVRFVNGVDYFASVDVADYSTVLPLPKRLPLTTRETHRVSLVGGPRPPRLWSLPAAGTSLATVTPKELVVIKLTAVYVARYGVHICRDLMKKAELKFMEPGDRRFSLYKAAVDAYSKVVRVSGGGVYKETILGRYFSHLCLNNPGEEVVMDMDGFVEGVDCFAQMEDAHYSALVGNPLSKMPGTYCGPPEEPEAKRQKLDESFGQDSCKIRVFVPVLNERKVIEITGDRLSEKVASLKEKIAGVIHMPVNKLKLSGKAGFLKDDKSLADNHVGPEEILTLSWFISRPWCKLRFLLNISKTFTRRFLRQRLAAIPIARGTQAAIMVVVSNSNHQNKEINVRRRISQIYNKREEDFPSLKDYNDYLEEVECMVFDLVDGINVEAIEEKIKRYSQENAQQIMVNRARKAEELTAALAACKAQQPQTDADTSSNHGVTAGTAYGQAPRPTGMGPQPVPIGGGGAERQRYSMEDEAMLRLKAERAGGFSLEISKKRALEEAFASIWV</sequence>
<evidence type="ECO:0000256" key="9">
    <source>
        <dbReference type="ARBA" id="ARBA00023157"/>
    </source>
</evidence>
<evidence type="ECO:0000256" key="10">
    <source>
        <dbReference type="ARBA" id="ARBA00023180"/>
    </source>
</evidence>
<evidence type="ECO:0000256" key="6">
    <source>
        <dbReference type="ARBA" id="ARBA00022670"/>
    </source>
</evidence>
<dbReference type="GO" id="GO:0006508">
    <property type="term" value="P:proteolysis"/>
    <property type="evidence" value="ECO:0007669"/>
    <property type="project" value="UniProtKB-KW"/>
</dbReference>
<keyword evidence="4 11" id="KW-0121">Carboxypeptidase</keyword>
<dbReference type="Pfam" id="PF06391">
    <property type="entry name" value="MAT1"/>
    <property type="match status" value="1"/>
</dbReference>
<evidence type="ECO:0000256" key="2">
    <source>
        <dbReference type="ARBA" id="ARBA00009431"/>
    </source>
</evidence>
<evidence type="ECO:0000256" key="3">
    <source>
        <dbReference type="ARBA" id="ARBA00022525"/>
    </source>
</evidence>